<dbReference type="InterPro" id="IPR052943">
    <property type="entry name" value="TMTC_O-mannosyl-trnsfr"/>
</dbReference>
<dbReference type="InterPro" id="IPR019734">
    <property type="entry name" value="TPR_rpt"/>
</dbReference>
<accession>A0A8J7GDT0</accession>
<dbReference type="AlphaFoldDB" id="A0A8J7GDT0"/>
<proteinExistence type="predicted"/>
<dbReference type="PROSITE" id="PS50005">
    <property type="entry name" value="TPR"/>
    <property type="match status" value="2"/>
</dbReference>
<dbReference type="PANTHER" id="PTHR44809:SF1">
    <property type="entry name" value="PROTEIN O-MANNOSYL-TRANSFERASE TMTC1"/>
    <property type="match status" value="1"/>
</dbReference>
<name>A0A8J7GDT0_9ACTN</name>
<evidence type="ECO:0000256" key="2">
    <source>
        <dbReference type="SAM" id="MobiDB-lite"/>
    </source>
</evidence>
<dbReference type="PANTHER" id="PTHR44809">
    <property type="match status" value="1"/>
</dbReference>
<feature type="repeat" description="TPR" evidence="1">
    <location>
        <begin position="10"/>
        <end position="43"/>
    </location>
</feature>
<feature type="repeat" description="TPR" evidence="1">
    <location>
        <begin position="44"/>
        <end position="77"/>
    </location>
</feature>
<keyword evidence="1" id="KW-0802">TPR repeat</keyword>
<evidence type="ECO:0000313" key="4">
    <source>
        <dbReference type="Proteomes" id="UP000622552"/>
    </source>
</evidence>
<dbReference type="Gene3D" id="1.25.40.10">
    <property type="entry name" value="Tetratricopeptide repeat domain"/>
    <property type="match status" value="1"/>
</dbReference>
<dbReference type="InterPro" id="IPR011990">
    <property type="entry name" value="TPR-like_helical_dom_sf"/>
</dbReference>
<comment type="caution">
    <text evidence="3">The sequence shown here is derived from an EMBL/GenBank/DDBJ whole genome shotgun (WGS) entry which is preliminary data.</text>
</comment>
<protein>
    <submittedName>
        <fullName evidence="3">Tetratricopeptide (TPR) repeat protein</fullName>
    </submittedName>
</protein>
<dbReference type="Proteomes" id="UP000622552">
    <property type="component" value="Unassembled WGS sequence"/>
</dbReference>
<organism evidence="3 4">
    <name type="scientific">Longispora fulva</name>
    <dbReference type="NCBI Taxonomy" id="619741"/>
    <lineage>
        <taxon>Bacteria</taxon>
        <taxon>Bacillati</taxon>
        <taxon>Actinomycetota</taxon>
        <taxon>Actinomycetes</taxon>
        <taxon>Micromonosporales</taxon>
        <taxon>Micromonosporaceae</taxon>
        <taxon>Longispora</taxon>
    </lineage>
</organism>
<keyword evidence="4" id="KW-1185">Reference proteome</keyword>
<reference evidence="3" key="1">
    <citation type="submission" date="2020-11" db="EMBL/GenBank/DDBJ databases">
        <title>Sequencing the genomes of 1000 actinobacteria strains.</title>
        <authorList>
            <person name="Klenk H.-P."/>
        </authorList>
    </citation>
    <scope>NUCLEOTIDE SEQUENCE</scope>
    <source>
        <strain evidence="3">DSM 45356</strain>
    </source>
</reference>
<dbReference type="EMBL" id="JADOUF010000001">
    <property type="protein sequence ID" value="MBG6136839.1"/>
    <property type="molecule type" value="Genomic_DNA"/>
</dbReference>
<gene>
    <name evidence="3" type="ORF">IW245_003033</name>
</gene>
<dbReference type="SUPFAM" id="SSF51197">
    <property type="entry name" value="Clavaminate synthase-like"/>
    <property type="match status" value="1"/>
</dbReference>
<evidence type="ECO:0000313" key="3">
    <source>
        <dbReference type="EMBL" id="MBG6136839.1"/>
    </source>
</evidence>
<sequence length="489" mass="54561">MSVQPASTDAVRLVESGHRLSRARRFADAESCFREALDLDPGRAIAYSNLGWTRQMQGDPSSAESLYRQALALEPELRIARRNLAKLLVDLGRDEEAFPLFRAELDAGADGLGWMQGLVNVALGARDLTLAGRYAAIVARLRWGTGLNPPGQVDRSPSYPPSIPKLRHDVEQFRYLQRTGVLGGELAPVIESYERLIAHMAPQGPETRQPLDSDESRAIGHAYNRLLHVRDTPRVARALSNSWDAAEVESKYLDTAPGVVYVDDFLSPEALDGLRRFCLESTVWSGSRYAHGRLGAFFQDGFNCPLLLQIGEELREALPRVIGDRYPLRQLWGFKCGPDLPADATTHADFAAVNVNFWITPDEANLDPESGGLVVYDVDAPLSWDFDTYNGRTDVIKPYLKRQHSHSMNIPYRANRAVIFNSDLFHASAGVAFRPGYENLRVNITMLYGDREDEVHHREVHQPDPVSESGGLVPPWRSAAFRHTRGTRP</sequence>
<feature type="region of interest" description="Disordered" evidence="2">
    <location>
        <begin position="457"/>
        <end position="489"/>
    </location>
</feature>
<dbReference type="RefSeq" id="WP_197003762.1">
    <property type="nucleotide sequence ID" value="NZ_BONS01000016.1"/>
</dbReference>
<feature type="compositionally biased region" description="Basic residues" evidence="2">
    <location>
        <begin position="480"/>
        <end position="489"/>
    </location>
</feature>
<evidence type="ECO:0000256" key="1">
    <source>
        <dbReference type="PROSITE-ProRule" id="PRU00339"/>
    </source>
</evidence>
<dbReference type="Pfam" id="PF13424">
    <property type="entry name" value="TPR_12"/>
    <property type="match status" value="1"/>
</dbReference>
<dbReference type="SMART" id="SM00028">
    <property type="entry name" value="TPR"/>
    <property type="match status" value="2"/>
</dbReference>
<dbReference type="SUPFAM" id="SSF48452">
    <property type="entry name" value="TPR-like"/>
    <property type="match status" value="1"/>
</dbReference>